<dbReference type="Proteomes" id="UP000545332">
    <property type="component" value="Unassembled WGS sequence"/>
</dbReference>
<dbReference type="OrthoDB" id="10056589at2759"/>
<reference evidence="3 4" key="1">
    <citation type="submission" date="2019-09" db="EMBL/GenBank/DDBJ databases">
        <title>Bird 10,000 Genomes (B10K) Project - Family phase.</title>
        <authorList>
            <person name="Zhang G."/>
        </authorList>
    </citation>
    <scope>NUCLEOTIDE SEQUENCE [LARGE SCALE GENOMIC DNA]</scope>
    <source>
        <strain evidence="3">B10K-MSB-42743</strain>
        <tissue evidence="3">Heart</tissue>
    </source>
</reference>
<gene>
    <name evidence="3" type="primary">Tmem141</name>
    <name evidence="3" type="ORF">CRYSOU_R14021</name>
</gene>
<feature type="compositionally biased region" description="Basic and acidic residues" evidence="1">
    <location>
        <begin position="77"/>
        <end position="95"/>
    </location>
</feature>
<accession>A0A7K4K246</accession>
<evidence type="ECO:0000256" key="2">
    <source>
        <dbReference type="SAM" id="SignalP"/>
    </source>
</evidence>
<feature type="region of interest" description="Disordered" evidence="1">
    <location>
        <begin position="64"/>
        <end position="95"/>
    </location>
</feature>
<proteinExistence type="predicted"/>
<dbReference type="EMBL" id="VWPX01003968">
    <property type="protein sequence ID" value="NWI10455.1"/>
    <property type="molecule type" value="Genomic_DNA"/>
</dbReference>
<dbReference type="Pfam" id="PF15110">
    <property type="entry name" value="TMEM141"/>
    <property type="match status" value="1"/>
</dbReference>
<protein>
    <submittedName>
        <fullName evidence="3">TM141 protein</fullName>
    </submittedName>
</protein>
<name>A0A7K4K246_9AVES</name>
<sequence>SAAAFALQRLLAGRRPGALRWSLLLSAVAGSVASYAVTRAETQKCTDFWVFLETGKSLQERALDEGMSQSPENLPSPEDRETTMLRRNKYGDVVE</sequence>
<feature type="chain" id="PRO_5029697165" evidence="2">
    <location>
        <begin position="35"/>
        <end position="95"/>
    </location>
</feature>
<keyword evidence="4" id="KW-1185">Reference proteome</keyword>
<dbReference type="Gene3D" id="1.10.3350.20">
    <property type="entry name" value="Tmem141 protein family"/>
    <property type="match status" value="1"/>
</dbReference>
<dbReference type="PANTHER" id="PTHR47229">
    <property type="entry name" value="TRANSMEMBRANE PROTEIN 141"/>
    <property type="match status" value="1"/>
</dbReference>
<evidence type="ECO:0000313" key="4">
    <source>
        <dbReference type="Proteomes" id="UP000545332"/>
    </source>
</evidence>
<evidence type="ECO:0000313" key="3">
    <source>
        <dbReference type="EMBL" id="NWI10455.1"/>
    </source>
</evidence>
<evidence type="ECO:0000256" key="1">
    <source>
        <dbReference type="SAM" id="MobiDB-lite"/>
    </source>
</evidence>
<keyword evidence="2" id="KW-0732">Signal</keyword>
<dbReference type="InterPro" id="IPR026788">
    <property type="entry name" value="Tmem141"/>
</dbReference>
<feature type="non-terminal residue" evidence="3">
    <location>
        <position position="95"/>
    </location>
</feature>
<dbReference type="InterPro" id="IPR038259">
    <property type="entry name" value="Tmem141_sf"/>
</dbReference>
<feature type="signal peptide" evidence="2">
    <location>
        <begin position="1"/>
        <end position="34"/>
    </location>
</feature>
<comment type="caution">
    <text evidence="3">The sequence shown here is derived from an EMBL/GenBank/DDBJ whole genome shotgun (WGS) entry which is preliminary data.</text>
</comment>
<feature type="non-terminal residue" evidence="3">
    <location>
        <position position="1"/>
    </location>
</feature>
<dbReference type="PANTHER" id="PTHR47229:SF1">
    <property type="entry name" value="TRANSMEMBRANE PROTEIN 141"/>
    <property type="match status" value="1"/>
</dbReference>
<dbReference type="AlphaFoldDB" id="A0A7K4K246"/>
<organism evidence="3 4">
    <name type="scientific">Crypturellus soui</name>
    <dbReference type="NCBI Taxonomy" id="458187"/>
    <lineage>
        <taxon>Eukaryota</taxon>
        <taxon>Metazoa</taxon>
        <taxon>Chordata</taxon>
        <taxon>Craniata</taxon>
        <taxon>Vertebrata</taxon>
        <taxon>Euteleostomi</taxon>
        <taxon>Archelosauria</taxon>
        <taxon>Archosauria</taxon>
        <taxon>Dinosauria</taxon>
        <taxon>Saurischia</taxon>
        <taxon>Theropoda</taxon>
        <taxon>Coelurosauria</taxon>
        <taxon>Aves</taxon>
        <taxon>Palaeognathae</taxon>
        <taxon>Tinamiformes</taxon>
        <taxon>Tinamidae</taxon>
        <taxon>Crypturellus</taxon>
    </lineage>
</organism>